<feature type="region of interest" description="Disordered" evidence="7">
    <location>
        <begin position="116"/>
        <end position="194"/>
    </location>
</feature>
<dbReference type="PROSITE" id="PS50097">
    <property type="entry name" value="BTB"/>
    <property type="match status" value="1"/>
</dbReference>
<gene>
    <name evidence="10" type="primary">BRC4</name>
</gene>
<organism evidence="10">
    <name type="scientific">Caligus clemensi</name>
    <name type="common">Sea louse</name>
    <dbReference type="NCBI Taxonomy" id="344056"/>
    <lineage>
        <taxon>Eukaryota</taxon>
        <taxon>Metazoa</taxon>
        <taxon>Ecdysozoa</taxon>
        <taxon>Arthropoda</taxon>
        <taxon>Crustacea</taxon>
        <taxon>Multicrustacea</taxon>
        <taxon>Hexanauplia</taxon>
        <taxon>Copepoda</taxon>
        <taxon>Siphonostomatoida</taxon>
        <taxon>Caligidae</taxon>
        <taxon>Caligus</taxon>
    </lineage>
</organism>
<keyword evidence="6" id="KW-0863">Zinc-finger</keyword>
<accession>C1C3A0</accession>
<dbReference type="GO" id="GO:0007464">
    <property type="term" value="P:R3/R4 cell fate commitment"/>
    <property type="evidence" value="ECO:0007669"/>
    <property type="project" value="UniProtKB-ARBA"/>
</dbReference>
<evidence type="ECO:0000256" key="4">
    <source>
        <dbReference type="ARBA" id="ARBA00023242"/>
    </source>
</evidence>
<feature type="domain" description="BTB" evidence="8">
    <location>
        <begin position="32"/>
        <end position="97"/>
    </location>
</feature>
<keyword evidence="1" id="KW-0217">Developmental protein</keyword>
<dbReference type="EMBL" id="BT081329">
    <property type="protein sequence ID" value="ACO15753.1"/>
    <property type="molecule type" value="mRNA"/>
</dbReference>
<feature type="compositionally biased region" description="Basic and acidic residues" evidence="7">
    <location>
        <begin position="166"/>
        <end position="178"/>
    </location>
</feature>
<dbReference type="GO" id="GO:0045467">
    <property type="term" value="P:R7 cell development"/>
    <property type="evidence" value="ECO:0007669"/>
    <property type="project" value="UniProtKB-ARBA"/>
</dbReference>
<name>C1C3A0_CALCM</name>
<keyword evidence="3" id="KW-0524">Neurogenesis</keyword>
<dbReference type="GO" id="GO:0045476">
    <property type="term" value="P:nurse cell apoptotic process"/>
    <property type="evidence" value="ECO:0007669"/>
    <property type="project" value="UniProtKB-ARBA"/>
</dbReference>
<dbReference type="InterPro" id="IPR051095">
    <property type="entry name" value="Dros_DevTransReg"/>
</dbReference>
<comment type="function">
    <text evidence="5">Putative transcription factor required for axon growth and guidance in the central and peripheral nervous systems. Repels CNS axons away from the midline by promoting the expression of the midline repellent sli and its receptor robo.</text>
</comment>
<keyword evidence="6" id="KW-0479">Metal-binding</keyword>
<reference evidence="10" key="1">
    <citation type="submission" date="2009-03" db="EMBL/GenBank/DDBJ databases">
        <title>Caligus clemensi ESTs and full-length cDNAs.</title>
        <authorList>
            <person name="Yasuike M."/>
            <person name="von Schalburg K."/>
            <person name="Cooper G."/>
            <person name="Leong J."/>
            <person name="Jones S.R.M."/>
            <person name="Koop B.F."/>
        </authorList>
    </citation>
    <scope>NUCLEOTIDE SEQUENCE</scope>
    <source>
        <tissue evidence="10">Whole</tissue>
    </source>
</reference>
<dbReference type="SUPFAM" id="SSF54695">
    <property type="entry name" value="POZ domain"/>
    <property type="match status" value="1"/>
</dbReference>
<dbReference type="GO" id="GO:0048813">
    <property type="term" value="P:dendrite morphogenesis"/>
    <property type="evidence" value="ECO:0007669"/>
    <property type="project" value="UniProtKB-ARBA"/>
</dbReference>
<dbReference type="InterPro" id="IPR011333">
    <property type="entry name" value="SKP1/BTB/POZ_sf"/>
</dbReference>
<dbReference type="Pfam" id="PF00651">
    <property type="entry name" value="BTB"/>
    <property type="match status" value="1"/>
</dbReference>
<evidence type="ECO:0000256" key="2">
    <source>
        <dbReference type="ARBA" id="ARBA00022782"/>
    </source>
</evidence>
<keyword evidence="4" id="KW-0539">Nucleus</keyword>
<dbReference type="GO" id="GO:0005634">
    <property type="term" value="C:nucleus"/>
    <property type="evidence" value="ECO:0007669"/>
    <property type="project" value="TreeGrafter"/>
</dbReference>
<evidence type="ECO:0000313" key="10">
    <source>
        <dbReference type="EMBL" id="ACO15753.1"/>
    </source>
</evidence>
<proteinExistence type="evidence at transcript level"/>
<feature type="compositionally biased region" description="Low complexity" evidence="7">
    <location>
        <begin position="180"/>
        <end position="192"/>
    </location>
</feature>
<evidence type="ECO:0000256" key="3">
    <source>
        <dbReference type="ARBA" id="ARBA00022902"/>
    </source>
</evidence>
<dbReference type="GO" id="GO:0006357">
    <property type="term" value="P:regulation of transcription by RNA polymerase II"/>
    <property type="evidence" value="ECO:0007669"/>
    <property type="project" value="TreeGrafter"/>
</dbReference>
<dbReference type="SMART" id="SM00355">
    <property type="entry name" value="ZnF_C2H2"/>
    <property type="match status" value="2"/>
</dbReference>
<dbReference type="GO" id="GO:0035167">
    <property type="term" value="P:larval lymph gland hemopoiesis"/>
    <property type="evidence" value="ECO:0007669"/>
    <property type="project" value="UniProtKB-ARBA"/>
</dbReference>
<dbReference type="GO" id="GO:0007526">
    <property type="term" value="P:larval somatic muscle development"/>
    <property type="evidence" value="ECO:0007669"/>
    <property type="project" value="UniProtKB-ARBA"/>
</dbReference>
<dbReference type="SUPFAM" id="SSF57667">
    <property type="entry name" value="beta-beta-alpha zinc fingers"/>
    <property type="match status" value="1"/>
</dbReference>
<keyword evidence="6" id="KW-0862">Zinc</keyword>
<feature type="region of interest" description="Disordered" evidence="7">
    <location>
        <begin position="215"/>
        <end position="237"/>
    </location>
</feature>
<evidence type="ECO:0000256" key="7">
    <source>
        <dbReference type="SAM" id="MobiDB-lite"/>
    </source>
</evidence>
<dbReference type="PROSITE" id="PS00028">
    <property type="entry name" value="ZINC_FINGER_C2H2_1"/>
    <property type="match status" value="2"/>
</dbReference>
<dbReference type="Gene3D" id="3.30.710.10">
    <property type="entry name" value="Potassium Channel Kv1.1, Chain A"/>
    <property type="match status" value="1"/>
</dbReference>
<evidence type="ECO:0000259" key="8">
    <source>
        <dbReference type="PROSITE" id="PS50097"/>
    </source>
</evidence>
<dbReference type="InterPro" id="IPR036236">
    <property type="entry name" value="Znf_C2H2_sf"/>
</dbReference>
<sequence>MGSTERLHLRWNDFESNIKHGFSELRADEEFFDVTLAVGGKQIKAHKVILSACSPFFCSLIKSGSHAHPLLYLRGIKSSHLEALLCFMYNGEVNVVQEELSGLLAVAEELQIRGLTQDQSSEEAVDQAPPSKRPRLKQQPSIVKPSPPANEAITFTDDDDIQDVTPVKDEQQQHEEKYVPSANPPASSNPPAIYDDNELHEEKYIEEKQEYIPDEQEYNDDPGMDPPQGSSSMPPNENEEATMIAALDKAIEALIVKKDGVWTCKRCDVPMSNKNNLVNHIEAKHMVTDGFACSTCNTLYKTRHSLRQHNYIKHNKKEPAYYPTRV</sequence>
<dbReference type="AlphaFoldDB" id="C1C3A0"/>
<protein>
    <submittedName>
        <fullName evidence="10">Broad-complex core protein isoform 6</fullName>
    </submittedName>
</protein>
<dbReference type="PANTHER" id="PTHR23110:SF111">
    <property type="entry name" value="LONGITUDINALS LACKING PROTEIN, ISOFORMS F_I_K_T"/>
    <property type="match status" value="1"/>
</dbReference>
<dbReference type="Gene3D" id="3.30.160.60">
    <property type="entry name" value="Classic Zinc Finger"/>
    <property type="match status" value="1"/>
</dbReference>
<feature type="domain" description="C2H2-type" evidence="9">
    <location>
        <begin position="291"/>
        <end position="319"/>
    </location>
</feature>
<keyword evidence="2" id="KW-0221">Differentiation</keyword>
<evidence type="ECO:0000256" key="1">
    <source>
        <dbReference type="ARBA" id="ARBA00022473"/>
    </source>
</evidence>
<dbReference type="InterPro" id="IPR013087">
    <property type="entry name" value="Znf_C2H2_type"/>
</dbReference>
<dbReference type="SMART" id="SM00225">
    <property type="entry name" value="BTB"/>
    <property type="match status" value="1"/>
</dbReference>
<evidence type="ECO:0000256" key="6">
    <source>
        <dbReference type="PROSITE-ProRule" id="PRU00042"/>
    </source>
</evidence>
<dbReference type="GO" id="GO:0008270">
    <property type="term" value="F:zinc ion binding"/>
    <property type="evidence" value="ECO:0007669"/>
    <property type="project" value="UniProtKB-KW"/>
</dbReference>
<dbReference type="CDD" id="cd18315">
    <property type="entry name" value="BTB_POZ_BAB-like"/>
    <property type="match status" value="1"/>
</dbReference>
<dbReference type="PROSITE" id="PS50157">
    <property type="entry name" value="ZINC_FINGER_C2H2_2"/>
    <property type="match status" value="1"/>
</dbReference>
<dbReference type="GO" id="GO:0008406">
    <property type="term" value="P:gonad development"/>
    <property type="evidence" value="ECO:0007669"/>
    <property type="project" value="UniProtKB-ARBA"/>
</dbReference>
<evidence type="ECO:0000259" key="9">
    <source>
        <dbReference type="PROSITE" id="PS50157"/>
    </source>
</evidence>
<dbReference type="GO" id="GO:0016199">
    <property type="term" value="P:axon midline choice point recognition"/>
    <property type="evidence" value="ECO:0007669"/>
    <property type="project" value="UniProtKB-ARBA"/>
</dbReference>
<dbReference type="PANTHER" id="PTHR23110">
    <property type="entry name" value="BTB DOMAIN TRANSCRIPTION FACTOR"/>
    <property type="match status" value="1"/>
</dbReference>
<dbReference type="InterPro" id="IPR000210">
    <property type="entry name" value="BTB/POZ_dom"/>
</dbReference>
<evidence type="ECO:0000256" key="5">
    <source>
        <dbReference type="ARBA" id="ARBA00037382"/>
    </source>
</evidence>